<proteinExistence type="predicted"/>
<protein>
    <submittedName>
        <fullName evidence="4">Drf_FH3 domain-containing protein</fullName>
    </submittedName>
</protein>
<evidence type="ECO:0000313" key="4">
    <source>
        <dbReference type="WBParaSite" id="BTMF_0000508301-mRNA-1"/>
    </source>
</evidence>
<dbReference type="Proteomes" id="UP000280834">
    <property type="component" value="Unassembled WGS sequence"/>
</dbReference>
<dbReference type="InterPro" id="IPR016024">
    <property type="entry name" value="ARM-type_fold"/>
</dbReference>
<evidence type="ECO:0000313" key="3">
    <source>
        <dbReference type="Proteomes" id="UP000280834"/>
    </source>
</evidence>
<reference evidence="4" key="1">
    <citation type="submission" date="2017-02" db="UniProtKB">
        <authorList>
            <consortium name="WormBaseParasite"/>
        </authorList>
    </citation>
    <scope>IDENTIFICATION</scope>
</reference>
<dbReference type="InterPro" id="IPR010472">
    <property type="entry name" value="FH3_dom"/>
</dbReference>
<dbReference type="InterPro" id="IPR011989">
    <property type="entry name" value="ARM-like"/>
</dbReference>
<dbReference type="STRING" id="42155.A0A0R3QFD7"/>
<dbReference type="Pfam" id="PF06367">
    <property type="entry name" value="Drf_FH3"/>
    <property type="match status" value="1"/>
</dbReference>
<dbReference type="AlphaFoldDB" id="A0A0R3QFD7"/>
<organism evidence="4">
    <name type="scientific">Brugia timori</name>
    <dbReference type="NCBI Taxonomy" id="42155"/>
    <lineage>
        <taxon>Eukaryota</taxon>
        <taxon>Metazoa</taxon>
        <taxon>Ecdysozoa</taxon>
        <taxon>Nematoda</taxon>
        <taxon>Chromadorea</taxon>
        <taxon>Rhabditida</taxon>
        <taxon>Spirurina</taxon>
        <taxon>Spiruromorpha</taxon>
        <taxon>Filarioidea</taxon>
        <taxon>Onchocercidae</taxon>
        <taxon>Brugia</taxon>
    </lineage>
</organism>
<dbReference type="WBParaSite" id="BTMF_0000508301-mRNA-1">
    <property type="protein sequence ID" value="BTMF_0000508301-mRNA-1"/>
    <property type="gene ID" value="BTMF_0000508301"/>
</dbReference>
<accession>A0A0R3QFD7</accession>
<sequence>MHLRFELLMLGLHNILEQLRATSSTVLDDHFDLFEMSRQEDEQHFAR</sequence>
<dbReference type="SUPFAM" id="SSF48371">
    <property type="entry name" value="ARM repeat"/>
    <property type="match status" value="1"/>
</dbReference>
<dbReference type="EMBL" id="UZAG01004296">
    <property type="protein sequence ID" value="VDO16647.1"/>
    <property type="molecule type" value="Genomic_DNA"/>
</dbReference>
<dbReference type="Gene3D" id="1.25.10.10">
    <property type="entry name" value="Leucine-rich Repeat Variant"/>
    <property type="match status" value="1"/>
</dbReference>
<feature type="domain" description="Formin FH3" evidence="1">
    <location>
        <begin position="1"/>
        <end position="46"/>
    </location>
</feature>
<keyword evidence="3" id="KW-1185">Reference proteome</keyword>
<evidence type="ECO:0000313" key="2">
    <source>
        <dbReference type="EMBL" id="VDO16647.1"/>
    </source>
</evidence>
<gene>
    <name evidence="2" type="ORF">BTMF_LOCUS4370</name>
</gene>
<reference evidence="2 3" key="2">
    <citation type="submission" date="2018-11" db="EMBL/GenBank/DDBJ databases">
        <authorList>
            <consortium name="Pathogen Informatics"/>
        </authorList>
    </citation>
    <scope>NUCLEOTIDE SEQUENCE [LARGE SCALE GENOMIC DNA]</scope>
</reference>
<evidence type="ECO:0000259" key="1">
    <source>
        <dbReference type="Pfam" id="PF06367"/>
    </source>
</evidence>
<dbReference type="GO" id="GO:0003779">
    <property type="term" value="F:actin binding"/>
    <property type="evidence" value="ECO:0007669"/>
    <property type="project" value="InterPro"/>
</dbReference>
<name>A0A0R3QFD7_9BILA</name>